<accession>A0AAE3EIL2</accession>
<gene>
    <name evidence="1" type="ORF">K7J14_07025</name>
</gene>
<dbReference type="AlphaFoldDB" id="A0AAE3EIL2"/>
<evidence type="ECO:0000313" key="1">
    <source>
        <dbReference type="EMBL" id="MCD1654456.1"/>
    </source>
</evidence>
<evidence type="ECO:0000313" key="2">
    <source>
        <dbReference type="Proteomes" id="UP001198163"/>
    </source>
</evidence>
<proteinExistence type="predicted"/>
<evidence type="ECO:0008006" key="3">
    <source>
        <dbReference type="Google" id="ProtNLM"/>
    </source>
</evidence>
<organism evidence="1 2">
    <name type="scientific">Teretinema zuelzerae</name>
    <dbReference type="NCBI Taxonomy" id="156"/>
    <lineage>
        <taxon>Bacteria</taxon>
        <taxon>Pseudomonadati</taxon>
        <taxon>Spirochaetota</taxon>
        <taxon>Spirochaetia</taxon>
        <taxon>Spirochaetales</taxon>
        <taxon>Treponemataceae</taxon>
        <taxon>Teretinema</taxon>
    </lineage>
</organism>
<keyword evidence="2" id="KW-1185">Reference proteome</keyword>
<reference evidence="1" key="1">
    <citation type="submission" date="2021-08" db="EMBL/GenBank/DDBJ databases">
        <title>Comparative analyses of Brucepasteria parasyntrophica and Teretinema zuelzerae.</title>
        <authorList>
            <person name="Song Y."/>
            <person name="Brune A."/>
        </authorList>
    </citation>
    <scope>NUCLEOTIDE SEQUENCE</scope>
    <source>
        <strain evidence="1">DSM 1903</strain>
    </source>
</reference>
<dbReference type="RefSeq" id="WP_230754705.1">
    <property type="nucleotide sequence ID" value="NZ_JAINWA010000001.1"/>
</dbReference>
<dbReference type="EMBL" id="JAINWA010000001">
    <property type="protein sequence ID" value="MCD1654456.1"/>
    <property type="molecule type" value="Genomic_DNA"/>
</dbReference>
<name>A0AAE3EIL2_9SPIR</name>
<comment type="caution">
    <text evidence="1">The sequence shown here is derived from an EMBL/GenBank/DDBJ whole genome shotgun (WGS) entry which is preliminary data.</text>
</comment>
<dbReference type="Proteomes" id="UP001198163">
    <property type="component" value="Unassembled WGS sequence"/>
</dbReference>
<protein>
    <recommendedName>
        <fullName evidence="3">Tetratricopeptide repeat protein</fullName>
    </recommendedName>
</protein>
<sequence>MLFDPIQQAREYVWDAWDSIKTEEKKTMALRALQLDPLCCDAYNILALYAKSNKKRLEFYKKGLESFLERTNQTEFDEYIGNFWSIQFRPYLRSIYGYGTALWDENLTTDAISQFQYLLTLDETDHMEARVKLMYWFASSKQYMEATEELLFFPKNSYHYIFGKLFIELQINNNYSGVIKAYERATETNHIIIDLITGK</sequence>